<protein>
    <submittedName>
        <fullName evidence="1">Uncharacterized protein</fullName>
    </submittedName>
</protein>
<gene>
    <name evidence="1" type="ORF">GCM10023176_49400</name>
</gene>
<keyword evidence="2" id="KW-1185">Reference proteome</keyword>
<evidence type="ECO:0000313" key="2">
    <source>
        <dbReference type="Proteomes" id="UP001500307"/>
    </source>
</evidence>
<dbReference type="EMBL" id="BAABGU010000033">
    <property type="protein sequence ID" value="GAA4576914.1"/>
    <property type="molecule type" value="Genomic_DNA"/>
</dbReference>
<proteinExistence type="predicted"/>
<reference evidence="2" key="1">
    <citation type="journal article" date="2019" name="Int. J. Syst. Evol. Microbiol.">
        <title>The Global Catalogue of Microorganisms (GCM) 10K type strain sequencing project: providing services to taxonomists for standard genome sequencing and annotation.</title>
        <authorList>
            <consortium name="The Broad Institute Genomics Platform"/>
            <consortium name="The Broad Institute Genome Sequencing Center for Infectious Disease"/>
            <person name="Wu L."/>
            <person name="Ma J."/>
        </authorList>
    </citation>
    <scope>NUCLEOTIDE SEQUENCE [LARGE SCALE GENOMIC DNA]</scope>
    <source>
        <strain evidence="2">JCM 3175</strain>
    </source>
</reference>
<sequence length="94" mass="10568">MTTTTIGYLFTSTRGTITLAVPCEPCRAFHWHGAGTAERPLHVPGDVTDRASHCHNGNDYSAIRISAEPYRPDWVTPRRGQFSTAYRRHLEVAR</sequence>
<comment type="caution">
    <text evidence="1">The sequence shown here is derived from an EMBL/GenBank/DDBJ whole genome shotgun (WGS) entry which is preliminary data.</text>
</comment>
<accession>A0ABP8SYN3</accession>
<name>A0ABP8SYN3_9ACTN</name>
<organism evidence="1 2">
    <name type="scientific">Micromonospora coerulea</name>
    <dbReference type="NCBI Taxonomy" id="47856"/>
    <lineage>
        <taxon>Bacteria</taxon>
        <taxon>Bacillati</taxon>
        <taxon>Actinomycetota</taxon>
        <taxon>Actinomycetes</taxon>
        <taxon>Micromonosporales</taxon>
        <taxon>Micromonosporaceae</taxon>
        <taxon>Micromonospora</taxon>
    </lineage>
</organism>
<dbReference type="Proteomes" id="UP001500307">
    <property type="component" value="Unassembled WGS sequence"/>
</dbReference>
<dbReference type="RefSeq" id="WP_346123309.1">
    <property type="nucleotide sequence ID" value="NZ_BAABGU010000033.1"/>
</dbReference>
<evidence type="ECO:0000313" key="1">
    <source>
        <dbReference type="EMBL" id="GAA4576914.1"/>
    </source>
</evidence>